<gene>
    <name evidence="1" type="ORF">HPB47_007352</name>
</gene>
<keyword evidence="2" id="KW-1185">Reference proteome</keyword>
<proteinExistence type="predicted"/>
<protein>
    <submittedName>
        <fullName evidence="1">Uncharacterized protein</fullName>
    </submittedName>
</protein>
<accession>A0AC60P7I5</accession>
<evidence type="ECO:0000313" key="1">
    <source>
        <dbReference type="EMBL" id="KAG0415458.1"/>
    </source>
</evidence>
<dbReference type="Proteomes" id="UP000805193">
    <property type="component" value="Unassembled WGS sequence"/>
</dbReference>
<organism evidence="1 2">
    <name type="scientific">Ixodes persulcatus</name>
    <name type="common">Taiga tick</name>
    <dbReference type="NCBI Taxonomy" id="34615"/>
    <lineage>
        <taxon>Eukaryota</taxon>
        <taxon>Metazoa</taxon>
        <taxon>Ecdysozoa</taxon>
        <taxon>Arthropoda</taxon>
        <taxon>Chelicerata</taxon>
        <taxon>Arachnida</taxon>
        <taxon>Acari</taxon>
        <taxon>Parasitiformes</taxon>
        <taxon>Ixodida</taxon>
        <taxon>Ixodoidea</taxon>
        <taxon>Ixodidae</taxon>
        <taxon>Ixodinae</taxon>
        <taxon>Ixodes</taxon>
    </lineage>
</organism>
<evidence type="ECO:0000313" key="2">
    <source>
        <dbReference type="Proteomes" id="UP000805193"/>
    </source>
</evidence>
<sequence>MVRPQGETPSRRPSRGFANISSWSDRAVLPAQGPKPSHYADISTLLPIRDCWKGIPGTVNDGKSSADPGGVVMLIRRPSDFVRIACSISDLVY</sequence>
<comment type="caution">
    <text evidence="1">The sequence shown here is derived from an EMBL/GenBank/DDBJ whole genome shotgun (WGS) entry which is preliminary data.</text>
</comment>
<name>A0AC60P7I5_IXOPE</name>
<reference evidence="1 2" key="1">
    <citation type="journal article" date="2020" name="Cell">
        <title>Large-Scale Comparative Analyses of Tick Genomes Elucidate Their Genetic Diversity and Vector Capacities.</title>
        <authorList>
            <consortium name="Tick Genome and Microbiome Consortium (TIGMIC)"/>
            <person name="Jia N."/>
            <person name="Wang J."/>
            <person name="Shi W."/>
            <person name="Du L."/>
            <person name="Sun Y."/>
            <person name="Zhan W."/>
            <person name="Jiang J.F."/>
            <person name="Wang Q."/>
            <person name="Zhang B."/>
            <person name="Ji P."/>
            <person name="Bell-Sakyi L."/>
            <person name="Cui X.M."/>
            <person name="Yuan T.T."/>
            <person name="Jiang B.G."/>
            <person name="Yang W.F."/>
            <person name="Lam T.T."/>
            <person name="Chang Q.C."/>
            <person name="Ding S.J."/>
            <person name="Wang X.J."/>
            <person name="Zhu J.G."/>
            <person name="Ruan X.D."/>
            <person name="Zhao L."/>
            <person name="Wei J.T."/>
            <person name="Ye R.Z."/>
            <person name="Que T.C."/>
            <person name="Du C.H."/>
            <person name="Zhou Y.H."/>
            <person name="Cheng J.X."/>
            <person name="Dai P.F."/>
            <person name="Guo W.B."/>
            <person name="Han X.H."/>
            <person name="Huang E.J."/>
            <person name="Li L.F."/>
            <person name="Wei W."/>
            <person name="Gao Y.C."/>
            <person name="Liu J.Z."/>
            <person name="Shao H.Z."/>
            <person name="Wang X."/>
            <person name="Wang C.C."/>
            <person name="Yang T.C."/>
            <person name="Huo Q.B."/>
            <person name="Li W."/>
            <person name="Chen H.Y."/>
            <person name="Chen S.E."/>
            <person name="Zhou L.G."/>
            <person name="Ni X.B."/>
            <person name="Tian J.H."/>
            <person name="Sheng Y."/>
            <person name="Liu T."/>
            <person name="Pan Y.S."/>
            <person name="Xia L.Y."/>
            <person name="Li J."/>
            <person name="Zhao F."/>
            <person name="Cao W.C."/>
        </authorList>
    </citation>
    <scope>NUCLEOTIDE SEQUENCE [LARGE SCALE GENOMIC DNA]</scope>
    <source>
        <strain evidence="1">Iper-2018</strain>
    </source>
</reference>
<dbReference type="EMBL" id="JABSTQ010011067">
    <property type="protein sequence ID" value="KAG0415458.1"/>
    <property type="molecule type" value="Genomic_DNA"/>
</dbReference>